<feature type="domain" description="G-protein coupled receptors family 1 profile" evidence="10">
    <location>
        <begin position="267"/>
        <end position="571"/>
    </location>
</feature>
<evidence type="ECO:0000256" key="3">
    <source>
        <dbReference type="ARBA" id="ARBA00022989"/>
    </source>
</evidence>
<reference evidence="11" key="1">
    <citation type="submission" date="2022-08" db="UniProtKB">
        <authorList>
            <consortium name="EnsemblMetazoa"/>
        </authorList>
    </citation>
    <scope>IDENTIFICATION</scope>
    <source>
        <strain evidence="11">05x7-T-G4-1.051#20</strain>
    </source>
</reference>
<evidence type="ECO:0000256" key="8">
    <source>
        <dbReference type="RuleBase" id="RU000688"/>
    </source>
</evidence>
<feature type="transmembrane region" description="Helical" evidence="9">
    <location>
        <begin position="99"/>
        <end position="119"/>
    </location>
</feature>
<evidence type="ECO:0000259" key="10">
    <source>
        <dbReference type="PROSITE" id="PS50262"/>
    </source>
</evidence>
<feature type="transmembrane region" description="Helical" evidence="9">
    <location>
        <begin position="415"/>
        <end position="439"/>
    </location>
</feature>
<feature type="transmembrane region" description="Helical" evidence="9">
    <location>
        <begin position="255"/>
        <end position="275"/>
    </location>
</feature>
<organism evidence="11 12">
    <name type="scientific">Magallana gigas</name>
    <name type="common">Pacific oyster</name>
    <name type="synonym">Crassostrea gigas</name>
    <dbReference type="NCBI Taxonomy" id="29159"/>
    <lineage>
        <taxon>Eukaryota</taxon>
        <taxon>Metazoa</taxon>
        <taxon>Spiralia</taxon>
        <taxon>Lophotrochozoa</taxon>
        <taxon>Mollusca</taxon>
        <taxon>Bivalvia</taxon>
        <taxon>Autobranchia</taxon>
        <taxon>Pteriomorphia</taxon>
        <taxon>Ostreida</taxon>
        <taxon>Ostreoidea</taxon>
        <taxon>Ostreidae</taxon>
        <taxon>Magallana</taxon>
    </lineage>
</organism>
<keyword evidence="2 8" id="KW-0812">Transmembrane</keyword>
<dbReference type="PROSITE" id="PS50262">
    <property type="entry name" value="G_PROTEIN_RECEP_F1_2"/>
    <property type="match status" value="2"/>
</dbReference>
<feature type="transmembrane region" description="Helical" evidence="9">
    <location>
        <begin position="324"/>
        <end position="345"/>
    </location>
</feature>
<keyword evidence="6 8" id="KW-0675">Receptor</keyword>
<evidence type="ECO:0000256" key="1">
    <source>
        <dbReference type="ARBA" id="ARBA00004141"/>
    </source>
</evidence>
<keyword evidence="4 8" id="KW-0297">G-protein coupled receptor</keyword>
<proteinExistence type="inferred from homology"/>
<dbReference type="PANTHER" id="PTHR24238">
    <property type="entry name" value="G-PROTEIN COUPLED RECEPTOR"/>
    <property type="match status" value="1"/>
</dbReference>
<comment type="subcellular location">
    <subcellularLocation>
        <location evidence="1">Membrane</location>
        <topology evidence="1">Multi-pass membrane protein</topology>
    </subcellularLocation>
</comment>
<feature type="transmembrane region" description="Helical" evidence="9">
    <location>
        <begin position="60"/>
        <end position="79"/>
    </location>
</feature>
<dbReference type="SUPFAM" id="SSF81321">
    <property type="entry name" value="Family A G protein-coupled receptor-like"/>
    <property type="match status" value="2"/>
</dbReference>
<feature type="transmembrane region" description="Helical" evidence="9">
    <location>
        <begin position="287"/>
        <end position="312"/>
    </location>
</feature>
<keyword evidence="7 8" id="KW-0807">Transducer</keyword>
<dbReference type="PRINTS" id="PR00237">
    <property type="entry name" value="GPCRRHODOPSN"/>
</dbReference>
<keyword evidence="12" id="KW-1185">Reference proteome</keyword>
<dbReference type="InterPro" id="IPR017452">
    <property type="entry name" value="GPCR_Rhodpsn_7TM"/>
</dbReference>
<dbReference type="Gene3D" id="1.20.1070.10">
    <property type="entry name" value="Rhodopsin 7-helix transmembrane proteins"/>
    <property type="match status" value="2"/>
</dbReference>
<comment type="similarity">
    <text evidence="8">Belongs to the G-protein coupled receptor 1 family.</text>
</comment>
<dbReference type="CDD" id="cd00637">
    <property type="entry name" value="7tm_classA_rhodopsin-like"/>
    <property type="match status" value="2"/>
</dbReference>
<evidence type="ECO:0000256" key="6">
    <source>
        <dbReference type="ARBA" id="ARBA00023170"/>
    </source>
</evidence>
<feature type="transmembrane region" description="Helical" evidence="9">
    <location>
        <begin position="541"/>
        <end position="569"/>
    </location>
</feature>
<evidence type="ECO:0000313" key="11">
    <source>
        <dbReference type="EnsemblMetazoa" id="G27344.1:cds"/>
    </source>
</evidence>
<sequence>MDNVTSDVSYKVKEWNHEIAQSLIPNNIILSLYMVAGVLGNSIVIFIYSFKMKGNKEERYFIPFLAMVDLWASLINASFAIAQNMMQASFDNDHLCKAWWFFSAFSTLTSALFLLIIAVHRYLKVCKPLGRQMTRTWKRFAMCMVLTIAFTLSVSLTNFYGSDPFLNEELSIYGHRCSRLESANKTESLVFGGSTTVPQPTCPNTEVVTPTDNNGENFRPKVSSNHRAMDNDTILSDKLDKWNSDLARGLTPNNVILSLYISTGLLGNSTVILIYGFKMNGNKEERYIPFLATADFWASLVCGSFGVALNMMQAQFNSNSLCKAWWFFASYTTFCSIFLLLIIAIHRYLKVCRPLGRQMTLKWKRFAMCMVLVVAFALSGPMTYFYGSVSFPNEKEGIVGLRCSRLKTVNKTGSLIFGGIVVLTVTSVIIFLVCFYARIGYTIITHFKYNQETRKEEGNTIAETPSQFNVLICNSDGVPSETDTGFRSVETNNTELSGDDATTNSEKTNDIVLAANKKNDVKTTSFKSSAMRRKEIENRRVVHKFTLMFMLITVIFLVCYIPKVIIMLLEARNTRFWEEFSDSGRAETFMLMLLSNKKAVSIGVTFFHNFCTL</sequence>
<feature type="transmembrane region" description="Helical" evidence="9">
    <location>
        <begin position="366"/>
        <end position="386"/>
    </location>
</feature>
<evidence type="ECO:0000256" key="7">
    <source>
        <dbReference type="ARBA" id="ARBA00023224"/>
    </source>
</evidence>
<evidence type="ECO:0000256" key="9">
    <source>
        <dbReference type="SAM" id="Phobius"/>
    </source>
</evidence>
<dbReference type="AlphaFoldDB" id="A0A8W8LA44"/>
<dbReference type="GO" id="GO:0004930">
    <property type="term" value="F:G protein-coupled receptor activity"/>
    <property type="evidence" value="ECO:0007669"/>
    <property type="project" value="UniProtKB-KW"/>
</dbReference>
<dbReference type="InterPro" id="IPR000276">
    <property type="entry name" value="GPCR_Rhodpsn"/>
</dbReference>
<feature type="domain" description="G-protein coupled receptors family 1 profile" evidence="10">
    <location>
        <begin position="40"/>
        <end position="177"/>
    </location>
</feature>
<dbReference type="PANTHER" id="PTHR24238:SF47">
    <property type="entry name" value="ECDYSTEROIDS_DOPAMINE RECEPTOR-RELATED"/>
    <property type="match status" value="1"/>
</dbReference>
<accession>A0A8W8LA44</accession>
<keyword evidence="5 9" id="KW-0472">Membrane</keyword>
<dbReference type="Proteomes" id="UP000005408">
    <property type="component" value="Unassembled WGS sequence"/>
</dbReference>
<feature type="transmembrane region" description="Helical" evidence="9">
    <location>
        <begin position="140"/>
        <end position="161"/>
    </location>
</feature>
<dbReference type="GO" id="GO:0016020">
    <property type="term" value="C:membrane"/>
    <property type="evidence" value="ECO:0007669"/>
    <property type="project" value="UniProtKB-SubCell"/>
</dbReference>
<evidence type="ECO:0000256" key="2">
    <source>
        <dbReference type="ARBA" id="ARBA00022692"/>
    </source>
</evidence>
<dbReference type="Pfam" id="PF00001">
    <property type="entry name" value="7tm_1"/>
    <property type="match status" value="2"/>
</dbReference>
<evidence type="ECO:0000256" key="5">
    <source>
        <dbReference type="ARBA" id="ARBA00023136"/>
    </source>
</evidence>
<feature type="transmembrane region" description="Helical" evidence="9">
    <location>
        <begin position="28"/>
        <end position="48"/>
    </location>
</feature>
<protein>
    <recommendedName>
        <fullName evidence="10">G-protein coupled receptors family 1 profile domain-containing protein</fullName>
    </recommendedName>
</protein>
<keyword evidence="3 9" id="KW-1133">Transmembrane helix</keyword>
<evidence type="ECO:0000256" key="4">
    <source>
        <dbReference type="ARBA" id="ARBA00023040"/>
    </source>
</evidence>
<evidence type="ECO:0000313" key="12">
    <source>
        <dbReference type="Proteomes" id="UP000005408"/>
    </source>
</evidence>
<name>A0A8W8LA44_MAGGI</name>
<dbReference type="EnsemblMetazoa" id="G27344.1">
    <property type="protein sequence ID" value="G27344.1:cds"/>
    <property type="gene ID" value="G27344"/>
</dbReference>
<dbReference type="PROSITE" id="PS00237">
    <property type="entry name" value="G_PROTEIN_RECEP_F1_1"/>
    <property type="match status" value="2"/>
</dbReference>